<dbReference type="GO" id="GO:0005576">
    <property type="term" value="C:extracellular region"/>
    <property type="evidence" value="ECO:0007669"/>
    <property type="project" value="UniProtKB-SubCell"/>
</dbReference>
<proteinExistence type="inferred from homology"/>
<dbReference type="OrthoDB" id="958254at2759"/>
<evidence type="ECO:0000256" key="1">
    <source>
        <dbReference type="ARBA" id="ARBA00004613"/>
    </source>
</evidence>
<dbReference type="OMA" id="FCAKYKE"/>
<evidence type="ECO:0000256" key="4">
    <source>
        <dbReference type="ARBA" id="ARBA00022729"/>
    </source>
</evidence>
<comment type="similarity">
    <text evidence="2">Belongs to the GILT family.</text>
</comment>
<feature type="chain" id="PRO_5005527551" evidence="6">
    <location>
        <begin position="22"/>
        <end position="210"/>
    </location>
</feature>
<comment type="subcellular location">
    <subcellularLocation>
        <location evidence="1">Secreted</location>
    </subcellularLocation>
</comment>
<dbReference type="SUPFAM" id="SSF52833">
    <property type="entry name" value="Thioredoxin-like"/>
    <property type="match status" value="1"/>
</dbReference>
<evidence type="ECO:0000313" key="8">
    <source>
        <dbReference type="Proteomes" id="UP000036987"/>
    </source>
</evidence>
<dbReference type="Proteomes" id="UP000036987">
    <property type="component" value="Unassembled WGS sequence"/>
</dbReference>
<dbReference type="Pfam" id="PF03227">
    <property type="entry name" value="GILT"/>
    <property type="match status" value="1"/>
</dbReference>
<dbReference type="Gene3D" id="3.40.30.10">
    <property type="entry name" value="Glutaredoxin"/>
    <property type="match status" value="1"/>
</dbReference>
<evidence type="ECO:0000256" key="5">
    <source>
        <dbReference type="ARBA" id="ARBA00023180"/>
    </source>
</evidence>
<keyword evidence="8" id="KW-1185">Reference proteome</keyword>
<keyword evidence="4 6" id="KW-0732">Signal</keyword>
<dbReference type="InterPro" id="IPR004911">
    <property type="entry name" value="Interferon-induced_GILT"/>
</dbReference>
<dbReference type="STRING" id="29655.A0A0K9PB06"/>
<evidence type="ECO:0000256" key="2">
    <source>
        <dbReference type="ARBA" id="ARBA00005679"/>
    </source>
</evidence>
<keyword evidence="5" id="KW-0325">Glycoprotein</keyword>
<dbReference type="AlphaFoldDB" id="A0A0K9PB06"/>
<sequence>MATLLPILLLLVTSMLSTSDSDPAQKVTLSMYYETLCPSCSSFTANQLENIFSNGLISIVDLRFVPFGNAKILDDGSIDCQHGSDECLLNTVEACAIYAWPDVTQHFKFIHCVEEMVVDGNYPQWKTCFDKQGLDSQFVLNCAAGNYGKQLEYQYGDETAALEPPRRFVPWVVVNGNPLDDVATFETAVCEAYEGELPEVCQDLLSTKNK</sequence>
<reference evidence="8" key="1">
    <citation type="journal article" date="2016" name="Nature">
        <title>The genome of the seagrass Zostera marina reveals angiosperm adaptation to the sea.</title>
        <authorList>
            <person name="Olsen J.L."/>
            <person name="Rouze P."/>
            <person name="Verhelst B."/>
            <person name="Lin Y.-C."/>
            <person name="Bayer T."/>
            <person name="Collen J."/>
            <person name="Dattolo E."/>
            <person name="De Paoli E."/>
            <person name="Dittami S."/>
            <person name="Maumus F."/>
            <person name="Michel G."/>
            <person name="Kersting A."/>
            <person name="Lauritano C."/>
            <person name="Lohaus R."/>
            <person name="Toepel M."/>
            <person name="Tonon T."/>
            <person name="Vanneste K."/>
            <person name="Amirebrahimi M."/>
            <person name="Brakel J."/>
            <person name="Bostroem C."/>
            <person name="Chovatia M."/>
            <person name="Grimwood J."/>
            <person name="Jenkins J.W."/>
            <person name="Jueterbock A."/>
            <person name="Mraz A."/>
            <person name="Stam W.T."/>
            <person name="Tice H."/>
            <person name="Bornberg-Bauer E."/>
            <person name="Green P.J."/>
            <person name="Pearson G.A."/>
            <person name="Procaccini G."/>
            <person name="Duarte C.M."/>
            <person name="Schmutz J."/>
            <person name="Reusch T.B.H."/>
            <person name="Van de Peer Y."/>
        </authorList>
    </citation>
    <scope>NUCLEOTIDE SEQUENCE [LARGE SCALE GENOMIC DNA]</scope>
    <source>
        <strain evidence="8">cv. Finnish</strain>
    </source>
</reference>
<name>A0A0K9PB06_ZOSMR</name>
<keyword evidence="3" id="KW-0964">Secreted</keyword>
<dbReference type="PANTHER" id="PTHR13234:SF8">
    <property type="entry name" value="GAMMA-INTERFERON-INDUCIBLE LYSOSOMAL THIOL REDUCTASE"/>
    <property type="match status" value="1"/>
</dbReference>
<accession>A0A0K9PB06</accession>
<dbReference type="InterPro" id="IPR036249">
    <property type="entry name" value="Thioredoxin-like_sf"/>
</dbReference>
<dbReference type="GO" id="GO:0016491">
    <property type="term" value="F:oxidoreductase activity"/>
    <property type="evidence" value="ECO:0000318"/>
    <property type="project" value="GO_Central"/>
</dbReference>
<feature type="signal peptide" evidence="6">
    <location>
        <begin position="1"/>
        <end position="21"/>
    </location>
</feature>
<comment type="caution">
    <text evidence="7">The sequence shown here is derived from an EMBL/GenBank/DDBJ whole genome shotgun (WGS) entry which is preliminary data.</text>
</comment>
<dbReference type="GO" id="GO:0016671">
    <property type="term" value="F:oxidoreductase activity, acting on a sulfur group of donors, disulfide as acceptor"/>
    <property type="evidence" value="ECO:0007669"/>
    <property type="project" value="InterPro"/>
</dbReference>
<evidence type="ECO:0000256" key="6">
    <source>
        <dbReference type="SAM" id="SignalP"/>
    </source>
</evidence>
<evidence type="ECO:0000256" key="3">
    <source>
        <dbReference type="ARBA" id="ARBA00022525"/>
    </source>
</evidence>
<gene>
    <name evidence="7" type="ORF">ZOSMA_31G00180</name>
</gene>
<protein>
    <submittedName>
        <fullName evidence="7">Gamma-interferon-inducible lysosomal thiol reductase</fullName>
    </submittedName>
</protein>
<evidence type="ECO:0000313" key="7">
    <source>
        <dbReference type="EMBL" id="KMZ65432.1"/>
    </source>
</evidence>
<dbReference type="PANTHER" id="PTHR13234">
    <property type="entry name" value="GAMMA-INTERFERON INDUCIBLE LYSOSOMAL THIOL REDUCTASE GILT"/>
    <property type="match status" value="1"/>
</dbReference>
<organism evidence="7 8">
    <name type="scientific">Zostera marina</name>
    <name type="common">Eelgrass</name>
    <dbReference type="NCBI Taxonomy" id="29655"/>
    <lineage>
        <taxon>Eukaryota</taxon>
        <taxon>Viridiplantae</taxon>
        <taxon>Streptophyta</taxon>
        <taxon>Embryophyta</taxon>
        <taxon>Tracheophyta</taxon>
        <taxon>Spermatophyta</taxon>
        <taxon>Magnoliopsida</taxon>
        <taxon>Liliopsida</taxon>
        <taxon>Zosteraceae</taxon>
        <taxon>Zostera</taxon>
    </lineage>
</organism>
<dbReference type="EMBL" id="LFYR01001032">
    <property type="protein sequence ID" value="KMZ65432.1"/>
    <property type="molecule type" value="Genomic_DNA"/>
</dbReference>